<dbReference type="EMBL" id="JANPWB010000001">
    <property type="protein sequence ID" value="KAJ1213044.1"/>
    <property type="molecule type" value="Genomic_DNA"/>
</dbReference>
<sequence length="168" mass="19115">MHSTPFVSLAREYKWQSALCRGFESTGSPWPEPCALVVRWLAAGLQTRPRGIYLSTASVENRAWVRQCITVLECSRLAKLQMPDHKERCQTQRNHLIMDHFRVPGDFGKVLTCWTHSVRKCASSAKGFQLKPDLGVCGLDPDSRYTRPSGAPLSRHAPRWHCSGRRPW</sequence>
<gene>
    <name evidence="1" type="ORF">NDU88_000683</name>
</gene>
<comment type="caution">
    <text evidence="1">The sequence shown here is derived from an EMBL/GenBank/DDBJ whole genome shotgun (WGS) entry which is preliminary data.</text>
</comment>
<evidence type="ECO:0000313" key="2">
    <source>
        <dbReference type="Proteomes" id="UP001066276"/>
    </source>
</evidence>
<reference evidence="1" key="1">
    <citation type="journal article" date="2022" name="bioRxiv">
        <title>Sequencing and chromosome-scale assembly of the giantPleurodeles waltlgenome.</title>
        <authorList>
            <person name="Brown T."/>
            <person name="Elewa A."/>
            <person name="Iarovenko S."/>
            <person name="Subramanian E."/>
            <person name="Araus A.J."/>
            <person name="Petzold A."/>
            <person name="Susuki M."/>
            <person name="Suzuki K.-i.T."/>
            <person name="Hayashi T."/>
            <person name="Toyoda A."/>
            <person name="Oliveira C."/>
            <person name="Osipova E."/>
            <person name="Leigh N.D."/>
            <person name="Simon A."/>
            <person name="Yun M.H."/>
        </authorList>
    </citation>
    <scope>NUCLEOTIDE SEQUENCE</scope>
    <source>
        <strain evidence="1">20211129_DDA</strain>
        <tissue evidence="1">Liver</tissue>
    </source>
</reference>
<keyword evidence="2" id="KW-1185">Reference proteome</keyword>
<dbReference type="AlphaFoldDB" id="A0AAV7WIT1"/>
<accession>A0AAV7WIT1</accession>
<dbReference type="Proteomes" id="UP001066276">
    <property type="component" value="Chromosome 1_1"/>
</dbReference>
<organism evidence="1 2">
    <name type="scientific">Pleurodeles waltl</name>
    <name type="common">Iberian ribbed newt</name>
    <dbReference type="NCBI Taxonomy" id="8319"/>
    <lineage>
        <taxon>Eukaryota</taxon>
        <taxon>Metazoa</taxon>
        <taxon>Chordata</taxon>
        <taxon>Craniata</taxon>
        <taxon>Vertebrata</taxon>
        <taxon>Euteleostomi</taxon>
        <taxon>Amphibia</taxon>
        <taxon>Batrachia</taxon>
        <taxon>Caudata</taxon>
        <taxon>Salamandroidea</taxon>
        <taxon>Salamandridae</taxon>
        <taxon>Pleurodelinae</taxon>
        <taxon>Pleurodeles</taxon>
    </lineage>
</organism>
<evidence type="ECO:0000313" key="1">
    <source>
        <dbReference type="EMBL" id="KAJ1213044.1"/>
    </source>
</evidence>
<proteinExistence type="predicted"/>
<name>A0AAV7WIT1_PLEWA</name>
<protein>
    <submittedName>
        <fullName evidence="1">Uncharacterized protein</fullName>
    </submittedName>
</protein>